<gene>
    <name evidence="2" type="ORF">IAB04_02635</name>
</gene>
<feature type="non-terminal residue" evidence="2">
    <location>
        <position position="168"/>
    </location>
</feature>
<sequence>MIHSLNLKKTWLAGLLVVLIAGVSVGAMYAAKAAGETDQTLAAYLDGYFQSVQSQNNNMTVFKTALADNFKLFLVIFICGFFRLGVIGAAACVGVKGFISGFTTAALVKYYGAKGLLVNLCGLPATLLLFPVLIFFAVQSAGFAFAREKWNKSSVGRYLLLSLVCLTI</sequence>
<reference evidence="2" key="2">
    <citation type="journal article" date="2021" name="PeerJ">
        <title>Extensive microbial diversity within the chicken gut microbiome revealed by metagenomics and culture.</title>
        <authorList>
            <person name="Gilroy R."/>
            <person name="Ravi A."/>
            <person name="Getino M."/>
            <person name="Pursley I."/>
            <person name="Horton D.L."/>
            <person name="Alikhan N.F."/>
            <person name="Baker D."/>
            <person name="Gharbi K."/>
            <person name="Hall N."/>
            <person name="Watson M."/>
            <person name="Adriaenssens E.M."/>
            <person name="Foster-Nyarko E."/>
            <person name="Jarju S."/>
            <person name="Secka A."/>
            <person name="Antonio M."/>
            <person name="Oren A."/>
            <person name="Chaudhuri R.R."/>
            <person name="La Ragione R."/>
            <person name="Hildebrand F."/>
            <person name="Pallen M.J."/>
        </authorList>
    </citation>
    <scope>NUCLEOTIDE SEQUENCE</scope>
    <source>
        <strain evidence="2">ChiSjej4B22-9803</strain>
    </source>
</reference>
<evidence type="ECO:0000313" key="2">
    <source>
        <dbReference type="EMBL" id="HIU48239.1"/>
    </source>
</evidence>
<reference evidence="2" key="1">
    <citation type="submission" date="2020-10" db="EMBL/GenBank/DDBJ databases">
        <authorList>
            <person name="Gilroy R."/>
        </authorList>
    </citation>
    <scope>NUCLEOTIDE SEQUENCE</scope>
    <source>
        <strain evidence="2">ChiSjej4B22-9803</strain>
    </source>
</reference>
<comment type="caution">
    <text evidence="2">The sequence shown here is derived from an EMBL/GenBank/DDBJ whole genome shotgun (WGS) entry which is preliminary data.</text>
</comment>
<proteinExistence type="predicted"/>
<feature type="transmembrane region" description="Helical" evidence="1">
    <location>
        <begin position="72"/>
        <end position="95"/>
    </location>
</feature>
<accession>A0A9D1LUF3</accession>
<dbReference type="InterPro" id="IPR002798">
    <property type="entry name" value="SpoIIM-like"/>
</dbReference>
<feature type="transmembrane region" description="Helical" evidence="1">
    <location>
        <begin position="116"/>
        <end position="138"/>
    </location>
</feature>
<keyword evidence="1" id="KW-1133">Transmembrane helix</keyword>
<dbReference type="Proteomes" id="UP000824111">
    <property type="component" value="Unassembled WGS sequence"/>
</dbReference>
<dbReference type="Pfam" id="PF01944">
    <property type="entry name" value="SpoIIM"/>
    <property type="match status" value="1"/>
</dbReference>
<name>A0A9D1LUF3_9FIRM</name>
<evidence type="ECO:0000256" key="1">
    <source>
        <dbReference type="SAM" id="Phobius"/>
    </source>
</evidence>
<organism evidence="2 3">
    <name type="scientific">Candidatus Avimonoglobus intestinipullorum</name>
    <dbReference type="NCBI Taxonomy" id="2840699"/>
    <lineage>
        <taxon>Bacteria</taxon>
        <taxon>Bacillati</taxon>
        <taxon>Bacillota</taxon>
        <taxon>Clostridia</taxon>
        <taxon>Eubacteriales</taxon>
        <taxon>Candidatus Avimonoglobus</taxon>
    </lineage>
</organism>
<dbReference type="AlphaFoldDB" id="A0A9D1LUF3"/>
<dbReference type="EMBL" id="DVND01000068">
    <property type="protein sequence ID" value="HIU48239.1"/>
    <property type="molecule type" value="Genomic_DNA"/>
</dbReference>
<evidence type="ECO:0000313" key="3">
    <source>
        <dbReference type="Proteomes" id="UP000824111"/>
    </source>
</evidence>
<keyword evidence="1" id="KW-0472">Membrane</keyword>
<protein>
    <submittedName>
        <fullName evidence="2">Stage II sporulation protein M</fullName>
    </submittedName>
</protein>
<keyword evidence="1" id="KW-0812">Transmembrane</keyword>